<proteinExistence type="predicted"/>
<protein>
    <submittedName>
        <fullName evidence="2">Uncharacterized protein</fullName>
    </submittedName>
</protein>
<accession>A0ABW0UA52</accession>
<gene>
    <name evidence="2" type="ORF">ACFPQ3_01960</name>
</gene>
<reference evidence="3" key="1">
    <citation type="journal article" date="2019" name="Int. J. Syst. Evol. Microbiol.">
        <title>The Global Catalogue of Microorganisms (GCM) 10K type strain sequencing project: providing services to taxonomists for standard genome sequencing and annotation.</title>
        <authorList>
            <consortium name="The Broad Institute Genomics Platform"/>
            <consortium name="The Broad Institute Genome Sequencing Center for Infectious Disease"/>
            <person name="Wu L."/>
            <person name="Ma J."/>
        </authorList>
    </citation>
    <scope>NUCLEOTIDE SEQUENCE [LARGE SCALE GENOMIC DNA]</scope>
    <source>
        <strain evidence="3">DT43</strain>
    </source>
</reference>
<keyword evidence="1" id="KW-0812">Transmembrane</keyword>
<keyword evidence="3" id="KW-1185">Reference proteome</keyword>
<evidence type="ECO:0000313" key="2">
    <source>
        <dbReference type="EMBL" id="MFC5630388.1"/>
    </source>
</evidence>
<name>A0ABW0UA52_9STRE</name>
<comment type="caution">
    <text evidence="2">The sequence shown here is derived from an EMBL/GenBank/DDBJ whole genome shotgun (WGS) entry which is preliminary data.</text>
</comment>
<keyword evidence="1" id="KW-1133">Transmembrane helix</keyword>
<dbReference type="EMBL" id="JBHSOJ010000015">
    <property type="protein sequence ID" value="MFC5630388.1"/>
    <property type="molecule type" value="Genomic_DNA"/>
</dbReference>
<dbReference type="Proteomes" id="UP001596110">
    <property type="component" value="Unassembled WGS sequence"/>
</dbReference>
<dbReference type="RefSeq" id="WP_269747749.1">
    <property type="nucleotide sequence ID" value="NZ_JBHSOJ010000015.1"/>
</dbReference>
<keyword evidence="1" id="KW-0472">Membrane</keyword>
<sequence>MREKSIIIIVGLLLMVILSYLIMVQLGTMLLLPSLTPNVVLTT</sequence>
<feature type="transmembrane region" description="Helical" evidence="1">
    <location>
        <begin position="7"/>
        <end position="32"/>
    </location>
</feature>
<evidence type="ECO:0000313" key="3">
    <source>
        <dbReference type="Proteomes" id="UP001596110"/>
    </source>
</evidence>
<evidence type="ECO:0000256" key="1">
    <source>
        <dbReference type="SAM" id="Phobius"/>
    </source>
</evidence>
<organism evidence="2 3">
    <name type="scientific">Streptococcus caledonicus</name>
    <dbReference type="NCBI Taxonomy" id="2614158"/>
    <lineage>
        <taxon>Bacteria</taxon>
        <taxon>Bacillati</taxon>
        <taxon>Bacillota</taxon>
        <taxon>Bacilli</taxon>
        <taxon>Lactobacillales</taxon>
        <taxon>Streptococcaceae</taxon>
        <taxon>Streptococcus</taxon>
    </lineage>
</organism>